<dbReference type="Proteomes" id="UP000316095">
    <property type="component" value="Unassembled WGS sequence"/>
</dbReference>
<dbReference type="AlphaFoldDB" id="A0A5C5XKJ6"/>
<name>A0A5C5XKJ6_9PLAN</name>
<sequence length="68" mass="7605">MQKTIELAASQEVFAVQSTKRANGGTSCAFSTQQTGVCWDTLLLAHPVRNMRLVHPFYELYKLSSVMI</sequence>
<comment type="caution">
    <text evidence="1">The sequence shown here is derived from an EMBL/GenBank/DDBJ whole genome shotgun (WGS) entry which is preliminary data.</text>
</comment>
<protein>
    <submittedName>
        <fullName evidence="1">Uncharacterized protein</fullName>
    </submittedName>
</protein>
<evidence type="ECO:0000313" key="2">
    <source>
        <dbReference type="Proteomes" id="UP000316095"/>
    </source>
</evidence>
<organism evidence="1 2">
    <name type="scientific">Rubinisphaera italica</name>
    <dbReference type="NCBI Taxonomy" id="2527969"/>
    <lineage>
        <taxon>Bacteria</taxon>
        <taxon>Pseudomonadati</taxon>
        <taxon>Planctomycetota</taxon>
        <taxon>Planctomycetia</taxon>
        <taxon>Planctomycetales</taxon>
        <taxon>Planctomycetaceae</taxon>
        <taxon>Rubinisphaera</taxon>
    </lineage>
</organism>
<evidence type="ECO:0000313" key="1">
    <source>
        <dbReference type="EMBL" id="TWT62903.1"/>
    </source>
</evidence>
<gene>
    <name evidence="1" type="ORF">Pan54_36540</name>
</gene>
<accession>A0A5C5XKJ6</accession>
<proteinExistence type="predicted"/>
<keyword evidence="2" id="KW-1185">Reference proteome</keyword>
<dbReference type="EMBL" id="SJPG01000001">
    <property type="protein sequence ID" value="TWT62903.1"/>
    <property type="molecule type" value="Genomic_DNA"/>
</dbReference>
<reference evidence="1 2" key="1">
    <citation type="submission" date="2019-02" db="EMBL/GenBank/DDBJ databases">
        <title>Deep-cultivation of Planctomycetes and their phenomic and genomic characterization uncovers novel biology.</title>
        <authorList>
            <person name="Wiegand S."/>
            <person name="Jogler M."/>
            <person name="Boedeker C."/>
            <person name="Pinto D."/>
            <person name="Vollmers J."/>
            <person name="Rivas-Marin E."/>
            <person name="Kohn T."/>
            <person name="Peeters S.H."/>
            <person name="Heuer A."/>
            <person name="Rast P."/>
            <person name="Oberbeckmann S."/>
            <person name="Bunk B."/>
            <person name="Jeske O."/>
            <person name="Meyerdierks A."/>
            <person name="Storesund J.E."/>
            <person name="Kallscheuer N."/>
            <person name="Luecker S."/>
            <person name="Lage O.M."/>
            <person name="Pohl T."/>
            <person name="Merkel B.J."/>
            <person name="Hornburger P."/>
            <person name="Mueller R.-W."/>
            <person name="Bruemmer F."/>
            <person name="Labrenz M."/>
            <person name="Spormann A.M."/>
            <person name="Op Den Camp H."/>
            <person name="Overmann J."/>
            <person name="Amann R."/>
            <person name="Jetten M.S.M."/>
            <person name="Mascher T."/>
            <person name="Medema M.H."/>
            <person name="Devos D.P."/>
            <person name="Kaster A.-K."/>
            <person name="Ovreas L."/>
            <person name="Rohde M."/>
            <person name="Galperin M.Y."/>
            <person name="Jogler C."/>
        </authorList>
    </citation>
    <scope>NUCLEOTIDE SEQUENCE [LARGE SCALE GENOMIC DNA]</scope>
    <source>
        <strain evidence="1 2">Pan54</strain>
    </source>
</reference>